<proteinExistence type="predicted"/>
<evidence type="ECO:0000313" key="1">
    <source>
        <dbReference type="EMBL" id="CAD8094600.1"/>
    </source>
</evidence>
<sequence>MMRLNITRLTKRMNMKPPSENDFSTLLIAKNTPIRQLSISTRSSKHSQFIRRLPTNQNQQSQQLTSRTISVHDAHFHSEPLKEKQISINTMQNKKKSTRRLIGLQTQPSLIIKPKFTDIKYEIIDIYQLKIAEPKILYKGNRDTNHLQRIAIIGQSVSLNKQLIQKIKSECILVLLTNNLSQIDEQYDCIIQPNHISPNDVLSYQRNINQIWINVNHLIHTFKQPEQIIMIDEVFNENNILNIEDLKNKILYQGNCKMIHLFLQKDKPNLQKLYYALCHLFKYEQQDLTQLNLKQILKECSDNCLQIQAKLTYLQKAIDIKNKLKQQFKKEQICIDSPENRAENLRDCVIEYIKSRSTNKITGMYYIVGDQIMRNIQFFRNRQEDKYFKEKRHQETLQILQNKLQPIQHALTCQQQYAFYLL</sequence>
<dbReference type="OMA" id="IHTFKQP"/>
<gene>
    <name evidence="1" type="ORF">PPRIM_AZ9-3.1.T0960101</name>
</gene>
<dbReference type="AlphaFoldDB" id="A0A8S1NRT9"/>
<name>A0A8S1NRT9_PARPR</name>
<keyword evidence="2" id="KW-1185">Reference proteome</keyword>
<protein>
    <submittedName>
        <fullName evidence="1">Uncharacterized protein</fullName>
    </submittedName>
</protein>
<dbReference type="EMBL" id="CAJJDM010000099">
    <property type="protein sequence ID" value="CAD8094600.1"/>
    <property type="molecule type" value="Genomic_DNA"/>
</dbReference>
<comment type="caution">
    <text evidence="1">The sequence shown here is derived from an EMBL/GenBank/DDBJ whole genome shotgun (WGS) entry which is preliminary data.</text>
</comment>
<dbReference type="Proteomes" id="UP000688137">
    <property type="component" value="Unassembled WGS sequence"/>
</dbReference>
<accession>A0A8S1NRT9</accession>
<organism evidence="1 2">
    <name type="scientific">Paramecium primaurelia</name>
    <dbReference type="NCBI Taxonomy" id="5886"/>
    <lineage>
        <taxon>Eukaryota</taxon>
        <taxon>Sar</taxon>
        <taxon>Alveolata</taxon>
        <taxon>Ciliophora</taxon>
        <taxon>Intramacronucleata</taxon>
        <taxon>Oligohymenophorea</taxon>
        <taxon>Peniculida</taxon>
        <taxon>Parameciidae</taxon>
        <taxon>Paramecium</taxon>
    </lineage>
</organism>
<evidence type="ECO:0000313" key="2">
    <source>
        <dbReference type="Proteomes" id="UP000688137"/>
    </source>
</evidence>
<reference evidence="1" key="1">
    <citation type="submission" date="2021-01" db="EMBL/GenBank/DDBJ databases">
        <authorList>
            <consortium name="Genoscope - CEA"/>
            <person name="William W."/>
        </authorList>
    </citation>
    <scope>NUCLEOTIDE SEQUENCE</scope>
</reference>